<evidence type="ECO:0000256" key="2">
    <source>
        <dbReference type="ARBA" id="ARBA00022679"/>
    </source>
</evidence>
<dbReference type="Gene3D" id="3.40.50.150">
    <property type="entry name" value="Vaccinia Virus protein VP39"/>
    <property type="match status" value="1"/>
</dbReference>
<dbReference type="InterPro" id="IPR029063">
    <property type="entry name" value="SAM-dependent_MTases_sf"/>
</dbReference>
<evidence type="ECO:0000256" key="4">
    <source>
        <dbReference type="PIRSR" id="PIRSR005739-1"/>
    </source>
</evidence>
<dbReference type="Pfam" id="PF08100">
    <property type="entry name" value="Dimerisation"/>
    <property type="match status" value="1"/>
</dbReference>
<dbReference type="InterPro" id="IPR016461">
    <property type="entry name" value="COMT-like"/>
</dbReference>
<dbReference type="SUPFAM" id="SSF53335">
    <property type="entry name" value="S-adenosyl-L-methionine-dependent methyltransferases"/>
    <property type="match status" value="1"/>
</dbReference>
<dbReference type="Pfam" id="PF00891">
    <property type="entry name" value="Methyltransf_2"/>
    <property type="match status" value="1"/>
</dbReference>
<feature type="domain" description="O-methyltransferase C-terminal" evidence="5">
    <location>
        <begin position="217"/>
        <end position="361"/>
    </location>
</feature>
<name>A0A8H4W6K6_9HELO</name>
<evidence type="ECO:0008006" key="9">
    <source>
        <dbReference type="Google" id="ProtNLM"/>
    </source>
</evidence>
<feature type="active site" description="Proton acceptor" evidence="4">
    <location>
        <position position="289"/>
    </location>
</feature>
<proteinExistence type="predicted"/>
<keyword evidence="8" id="KW-1185">Reference proteome</keyword>
<dbReference type="Proteomes" id="UP000566819">
    <property type="component" value="Unassembled WGS sequence"/>
</dbReference>
<protein>
    <recommendedName>
        <fullName evidence="9">O-methyltransferase domain-containing protein</fullName>
    </recommendedName>
</protein>
<dbReference type="InterPro" id="IPR036390">
    <property type="entry name" value="WH_DNA-bd_sf"/>
</dbReference>
<dbReference type="PANTHER" id="PTHR43712">
    <property type="entry name" value="PUTATIVE (AFU_ORTHOLOGUE AFUA_4G14580)-RELATED"/>
    <property type="match status" value="1"/>
</dbReference>
<dbReference type="GO" id="GO:0032259">
    <property type="term" value="P:methylation"/>
    <property type="evidence" value="ECO:0007669"/>
    <property type="project" value="UniProtKB-KW"/>
</dbReference>
<dbReference type="GO" id="GO:0046983">
    <property type="term" value="F:protein dimerization activity"/>
    <property type="evidence" value="ECO:0007669"/>
    <property type="project" value="InterPro"/>
</dbReference>
<evidence type="ECO:0000259" key="5">
    <source>
        <dbReference type="Pfam" id="PF00891"/>
    </source>
</evidence>
<dbReference type="PIRSF" id="PIRSF005739">
    <property type="entry name" value="O-mtase"/>
    <property type="match status" value="1"/>
</dbReference>
<dbReference type="PANTHER" id="PTHR43712:SF1">
    <property type="entry name" value="HYPOTHETICAL O-METHYLTRANSFERASE (EUROFUNG)-RELATED"/>
    <property type="match status" value="1"/>
</dbReference>
<dbReference type="Gene3D" id="1.10.10.10">
    <property type="entry name" value="Winged helix-like DNA-binding domain superfamily/Winged helix DNA-binding domain"/>
    <property type="match status" value="1"/>
</dbReference>
<dbReference type="AlphaFoldDB" id="A0A8H4W6K6"/>
<dbReference type="InterPro" id="IPR001077">
    <property type="entry name" value="COMT_C"/>
</dbReference>
<feature type="domain" description="O-methyltransferase dimerisation" evidence="6">
    <location>
        <begin position="56"/>
        <end position="119"/>
    </location>
</feature>
<dbReference type="EMBL" id="JAAMPI010000101">
    <property type="protein sequence ID" value="KAF4635742.1"/>
    <property type="molecule type" value="Genomic_DNA"/>
</dbReference>
<keyword evidence="3" id="KW-0949">S-adenosyl-L-methionine</keyword>
<dbReference type="OrthoDB" id="1535081at2759"/>
<evidence type="ECO:0000259" key="6">
    <source>
        <dbReference type="Pfam" id="PF08100"/>
    </source>
</evidence>
<keyword evidence="2" id="KW-0808">Transferase</keyword>
<dbReference type="PROSITE" id="PS51683">
    <property type="entry name" value="SAM_OMT_II"/>
    <property type="match status" value="1"/>
</dbReference>
<dbReference type="InterPro" id="IPR012967">
    <property type="entry name" value="COMT_dimerisation"/>
</dbReference>
<reference evidence="7 8" key="1">
    <citation type="submission" date="2020-03" db="EMBL/GenBank/DDBJ databases">
        <title>Draft Genome Sequence of Cudoniella acicularis.</title>
        <authorList>
            <person name="Buettner E."/>
            <person name="Kellner H."/>
        </authorList>
    </citation>
    <scope>NUCLEOTIDE SEQUENCE [LARGE SCALE GENOMIC DNA]</scope>
    <source>
        <strain evidence="7 8">DSM 108380</strain>
    </source>
</reference>
<organism evidence="7 8">
    <name type="scientific">Cudoniella acicularis</name>
    <dbReference type="NCBI Taxonomy" id="354080"/>
    <lineage>
        <taxon>Eukaryota</taxon>
        <taxon>Fungi</taxon>
        <taxon>Dikarya</taxon>
        <taxon>Ascomycota</taxon>
        <taxon>Pezizomycotina</taxon>
        <taxon>Leotiomycetes</taxon>
        <taxon>Helotiales</taxon>
        <taxon>Tricladiaceae</taxon>
        <taxon>Cudoniella</taxon>
    </lineage>
</organism>
<evidence type="ECO:0000313" key="7">
    <source>
        <dbReference type="EMBL" id="KAF4635742.1"/>
    </source>
</evidence>
<evidence type="ECO:0000256" key="3">
    <source>
        <dbReference type="ARBA" id="ARBA00022691"/>
    </source>
</evidence>
<dbReference type="GO" id="GO:0008171">
    <property type="term" value="F:O-methyltransferase activity"/>
    <property type="evidence" value="ECO:0007669"/>
    <property type="project" value="InterPro"/>
</dbReference>
<dbReference type="InterPro" id="IPR036388">
    <property type="entry name" value="WH-like_DNA-bd_sf"/>
</dbReference>
<evidence type="ECO:0000256" key="1">
    <source>
        <dbReference type="ARBA" id="ARBA00022603"/>
    </source>
</evidence>
<keyword evidence="1" id="KW-0489">Methyltransferase</keyword>
<dbReference type="SUPFAM" id="SSF46785">
    <property type="entry name" value="Winged helix' DNA-binding domain"/>
    <property type="match status" value="1"/>
</dbReference>
<sequence>MPSPPTAAALIERLDFLKPQLNAGNEDAKREALILSRILTICLNGPLNTALEITVTAIDLNLFEFLVARNGPITTAELATLSGGEELLIMRVFRLLASTGFLAEVDEQTWVATPVSQAMTIKEIAAGHRMIWELIMQGALKAPKFLKETGYKCPENPNDGLVQYAFQTKLQTFQIIASNPELLSDFNTFMGSTMGTRKFWLHWYPVQERILNGASPGTPLIVDVGAGKGHDLIEFNAKFPGHRLVLQDLPQVVDNLPVLDQAIESCVYDFFTEQPLKGSRVYFYHHILHDWSDYKCLEILSGLKSAMKPGYSLLLLHEMIVPEKGATAFHALLDLNMMALNSGMERTGKQFTALLNKAGFEVIKIWLPESDPDANGIVEAMIKV</sequence>
<comment type="caution">
    <text evidence="7">The sequence shown here is derived from an EMBL/GenBank/DDBJ whole genome shotgun (WGS) entry which is preliminary data.</text>
</comment>
<evidence type="ECO:0000313" key="8">
    <source>
        <dbReference type="Proteomes" id="UP000566819"/>
    </source>
</evidence>
<accession>A0A8H4W6K6</accession>
<gene>
    <name evidence="7" type="ORF">G7Y89_g2347</name>
</gene>